<keyword evidence="4" id="KW-1185">Reference proteome</keyword>
<organism evidence="3 4">
    <name type="scientific">Flavimaribacter sediminis</name>
    <dbReference type="NCBI Taxonomy" id="2865987"/>
    <lineage>
        <taxon>Bacteria</taxon>
        <taxon>Pseudomonadati</taxon>
        <taxon>Pseudomonadota</taxon>
        <taxon>Alphaproteobacteria</taxon>
        <taxon>Hyphomicrobiales</taxon>
        <taxon>Rhizobiaceae</taxon>
        <taxon>Flavimaribacter</taxon>
    </lineage>
</organism>
<reference evidence="3" key="1">
    <citation type="submission" date="2021-08" db="EMBL/GenBank/DDBJ databases">
        <title>Hoeflea bacterium WL0058 sp. nov., isolated from the sediment.</title>
        <authorList>
            <person name="Wang L."/>
            <person name="Zhang D."/>
        </authorList>
    </citation>
    <scope>NUCLEOTIDE SEQUENCE</scope>
    <source>
        <strain evidence="3">WL0058</strain>
    </source>
</reference>
<evidence type="ECO:0000256" key="1">
    <source>
        <dbReference type="ARBA" id="ARBA00005564"/>
    </source>
</evidence>
<evidence type="ECO:0000313" key="4">
    <source>
        <dbReference type="Proteomes" id="UP001196509"/>
    </source>
</evidence>
<protein>
    <submittedName>
        <fullName evidence="3">Lactonase family protein</fullName>
    </submittedName>
</protein>
<dbReference type="Proteomes" id="UP001196509">
    <property type="component" value="Unassembled WGS sequence"/>
</dbReference>
<dbReference type="AlphaFoldDB" id="A0AAE2ZN35"/>
<dbReference type="EMBL" id="JAICBX010000002">
    <property type="protein sequence ID" value="MBW8637570.1"/>
    <property type="molecule type" value="Genomic_DNA"/>
</dbReference>
<comment type="caution">
    <text evidence="3">The sequence shown here is derived from an EMBL/GenBank/DDBJ whole genome shotgun (WGS) entry which is preliminary data.</text>
</comment>
<gene>
    <name evidence="3" type="ORF">K1W69_10260</name>
</gene>
<keyword evidence="2" id="KW-0119">Carbohydrate metabolism</keyword>
<evidence type="ECO:0000313" key="3">
    <source>
        <dbReference type="EMBL" id="MBW8637570.1"/>
    </source>
</evidence>
<keyword evidence="2" id="KW-0313">Glucose metabolism</keyword>
<dbReference type="PANTHER" id="PTHR30344">
    <property type="entry name" value="6-PHOSPHOGLUCONOLACTONASE-RELATED"/>
    <property type="match status" value="1"/>
</dbReference>
<dbReference type="GO" id="GO:0006006">
    <property type="term" value="P:glucose metabolic process"/>
    <property type="evidence" value="ECO:0007669"/>
    <property type="project" value="UniProtKB-KW"/>
</dbReference>
<dbReference type="InterPro" id="IPR050282">
    <property type="entry name" value="Cycloisomerase_2"/>
</dbReference>
<evidence type="ECO:0000256" key="2">
    <source>
        <dbReference type="ARBA" id="ARBA00022526"/>
    </source>
</evidence>
<accession>A0AAE2ZN35</accession>
<name>A0AAE2ZN35_9HYPH</name>
<sequence length="370" mass="39370">MRKKQLVFIGGLNREAPYFQGARGVGLSVFSFDDQSLETTLLAEYGGIDNPSYLSVNDDGSRIYANSEIFGWPEGLVTALAFDRATNTLSHINMHATLGSITAHNMITRDGSKLLVSNYAMGDGGPDRSLVVFGLSDDGGLTNVLSAIAHVGTGPDPERQERSHAHSLTELKTGSIAVACDLGLDMLIAYRLNPDGSLSRLDELKMAPGSGPRHLALHPDGKLIFVINELNSTICSLRIDGETGAMSLLDIQSAADASQPDVENHCADLQISPDGRFLYGSNRGHDTVVVFSVDAENGKLALVGHAPCGGATPRNLGLSPDGAFLFSANQNADRVTIFRRNEENGELTDTGKAIETGTPMCVKFARTPLA</sequence>
<dbReference type="Pfam" id="PF10282">
    <property type="entry name" value="Lactonase"/>
    <property type="match status" value="1"/>
</dbReference>
<dbReference type="RefSeq" id="WP_220228266.1">
    <property type="nucleotide sequence ID" value="NZ_JAICBX010000002.1"/>
</dbReference>
<dbReference type="InterPro" id="IPR019405">
    <property type="entry name" value="Lactonase_7-beta_prop"/>
</dbReference>
<proteinExistence type="inferred from homology"/>
<comment type="similarity">
    <text evidence="1">Belongs to the cycloisomerase 2 family.</text>
</comment>
<dbReference type="GO" id="GO:0017057">
    <property type="term" value="F:6-phosphogluconolactonase activity"/>
    <property type="evidence" value="ECO:0007669"/>
    <property type="project" value="TreeGrafter"/>
</dbReference>
<dbReference type="Gene3D" id="2.130.10.10">
    <property type="entry name" value="YVTN repeat-like/Quinoprotein amine dehydrogenase"/>
    <property type="match status" value="1"/>
</dbReference>
<dbReference type="PANTHER" id="PTHR30344:SF1">
    <property type="entry name" value="6-PHOSPHOGLUCONOLACTONASE"/>
    <property type="match status" value="1"/>
</dbReference>
<dbReference type="InterPro" id="IPR011048">
    <property type="entry name" value="Haem_d1_sf"/>
</dbReference>
<dbReference type="InterPro" id="IPR015943">
    <property type="entry name" value="WD40/YVTN_repeat-like_dom_sf"/>
</dbReference>
<dbReference type="SUPFAM" id="SSF51004">
    <property type="entry name" value="C-terminal (heme d1) domain of cytochrome cd1-nitrite reductase"/>
    <property type="match status" value="1"/>
</dbReference>